<dbReference type="Proteomes" id="UP000290637">
    <property type="component" value="Chromosome"/>
</dbReference>
<evidence type="ECO:0000313" key="2">
    <source>
        <dbReference type="Proteomes" id="UP000290637"/>
    </source>
</evidence>
<organism evidence="1 2">
    <name type="scientific">Pseudoduganella lutea</name>
    <dbReference type="NCBI Taxonomy" id="321985"/>
    <lineage>
        <taxon>Bacteria</taxon>
        <taxon>Pseudomonadati</taxon>
        <taxon>Pseudomonadota</taxon>
        <taxon>Betaproteobacteria</taxon>
        <taxon>Burkholderiales</taxon>
        <taxon>Oxalobacteraceae</taxon>
        <taxon>Telluria group</taxon>
        <taxon>Pseudoduganella</taxon>
    </lineage>
</organism>
<reference evidence="1 2" key="1">
    <citation type="submission" date="2019-02" db="EMBL/GenBank/DDBJ databases">
        <title>Draft Genome Sequences of Six Type Strains of the Genus Massilia.</title>
        <authorList>
            <person name="Miess H."/>
            <person name="Frediansyhah A."/>
            <person name="Gross H."/>
        </authorList>
    </citation>
    <scope>NUCLEOTIDE SEQUENCE [LARGE SCALE GENOMIC DNA]</scope>
    <source>
        <strain evidence="1 2">DSM 17473</strain>
    </source>
</reference>
<evidence type="ECO:0000313" key="1">
    <source>
        <dbReference type="EMBL" id="QBE61738.1"/>
    </source>
</evidence>
<protein>
    <submittedName>
        <fullName evidence="1">Uncharacterized protein</fullName>
    </submittedName>
</protein>
<sequence length="167" mass="18654">MDIEEVTKFVGLPAQSKDFDRYLSAHGLAHRPVFKGTPVDRISVKAAGISLVFDTAIRYEKMHGPLREGGSMIFSTAQIYSDANNSGFEEYRGTLPYGLTFKLALTDTIGILGTPTVSHTFDEEHSYVWYNFRGNTIGITFLSDEQGISWLEITRAAKEPPVQVDWD</sequence>
<dbReference type="RefSeq" id="WP_130184875.1">
    <property type="nucleotide sequence ID" value="NZ_CP035913.1"/>
</dbReference>
<dbReference type="AlphaFoldDB" id="A0A4P6KUH5"/>
<proteinExistence type="predicted"/>
<dbReference type="OrthoDB" id="8761181at2"/>
<dbReference type="EMBL" id="CP035913">
    <property type="protein sequence ID" value="QBE61738.1"/>
    <property type="molecule type" value="Genomic_DNA"/>
</dbReference>
<name>A0A4P6KUH5_9BURK</name>
<keyword evidence="2" id="KW-1185">Reference proteome</keyword>
<gene>
    <name evidence="1" type="ORF">EWM63_00940</name>
</gene>
<accession>A0A4P6KUH5</accession>
<dbReference type="KEGG" id="plue:EWM63_00940"/>